<feature type="non-terminal residue" evidence="2">
    <location>
        <position position="172"/>
    </location>
</feature>
<feature type="compositionally biased region" description="Low complexity" evidence="1">
    <location>
        <begin position="49"/>
        <end position="64"/>
    </location>
</feature>
<sequence length="172" mass="18074">ASLHPRRPHRGRRHRLFRSRAPRGPAGGRAGRPAPRLERGAARGGPAGVGLAALPPLCAAGRAAPDGDRHRRSGRRGVDGGHRPRFRAGDPHRPILVPPLARADRGPDPRGAAGALLRRDAGRRGPPSVVAGRRRRPAARPRGPLRRGGADAAPAAQGAARERHPQPGEAPM</sequence>
<gene>
    <name evidence="2" type="ORF">AVDCRST_MAG08-2092</name>
</gene>
<feature type="non-terminal residue" evidence="2">
    <location>
        <position position="1"/>
    </location>
</feature>
<feature type="compositionally biased region" description="Basic and acidic residues" evidence="1">
    <location>
        <begin position="76"/>
        <end position="93"/>
    </location>
</feature>
<dbReference type="EMBL" id="CADCTG010000170">
    <property type="protein sequence ID" value="CAA9251136.1"/>
    <property type="molecule type" value="Genomic_DNA"/>
</dbReference>
<protein>
    <submittedName>
        <fullName evidence="2">Uncharacterized protein</fullName>
    </submittedName>
</protein>
<dbReference type="AlphaFoldDB" id="A0A6J4IHX0"/>
<organism evidence="2">
    <name type="scientific">uncultured Acetobacteraceae bacterium</name>
    <dbReference type="NCBI Taxonomy" id="169975"/>
    <lineage>
        <taxon>Bacteria</taxon>
        <taxon>Pseudomonadati</taxon>
        <taxon>Pseudomonadota</taxon>
        <taxon>Alphaproteobacteria</taxon>
        <taxon>Acetobacterales</taxon>
        <taxon>Acetobacteraceae</taxon>
        <taxon>environmental samples</taxon>
    </lineage>
</organism>
<evidence type="ECO:0000256" key="1">
    <source>
        <dbReference type="SAM" id="MobiDB-lite"/>
    </source>
</evidence>
<evidence type="ECO:0000313" key="2">
    <source>
        <dbReference type="EMBL" id="CAA9251136.1"/>
    </source>
</evidence>
<feature type="compositionally biased region" description="Basic residues" evidence="1">
    <location>
        <begin position="1"/>
        <end position="21"/>
    </location>
</feature>
<feature type="compositionally biased region" description="Basic residues" evidence="1">
    <location>
        <begin position="132"/>
        <end position="145"/>
    </location>
</feature>
<name>A0A6J4IHX0_9PROT</name>
<reference evidence="2" key="1">
    <citation type="submission" date="2020-02" db="EMBL/GenBank/DDBJ databases">
        <authorList>
            <person name="Meier V. D."/>
        </authorList>
    </citation>
    <scope>NUCLEOTIDE SEQUENCE</scope>
    <source>
        <strain evidence="2">AVDCRST_MAG08</strain>
    </source>
</reference>
<proteinExistence type="predicted"/>
<accession>A0A6J4IHX0</accession>
<feature type="compositionally biased region" description="Low complexity" evidence="1">
    <location>
        <begin position="150"/>
        <end position="159"/>
    </location>
</feature>
<feature type="region of interest" description="Disordered" evidence="1">
    <location>
        <begin position="1"/>
        <end position="172"/>
    </location>
</feature>